<reference evidence="2 5" key="1">
    <citation type="submission" date="2024-01" db="EMBL/GenBank/DDBJ databases">
        <title>Aequorivita flavus sp. nov., isolated from deep-sea sediment.</title>
        <authorList>
            <person name="Chen X."/>
        </authorList>
    </citation>
    <scope>NUCLEOTIDE SEQUENCE</scope>
    <source>
        <strain evidence="2">MCCC 1A16923</strain>
        <strain evidence="3 5">MCCC 1A16935</strain>
    </source>
</reference>
<gene>
    <name evidence="3" type="ORF">VZD24_05680</name>
    <name evidence="2" type="ORF">VZD85_06890</name>
</gene>
<evidence type="ECO:0000313" key="2">
    <source>
        <dbReference type="EMBL" id="MEM0518071.1"/>
    </source>
</evidence>
<evidence type="ECO:0000313" key="4">
    <source>
        <dbReference type="Proteomes" id="UP001388259"/>
    </source>
</evidence>
<dbReference type="EMBL" id="JBANCF010000003">
    <property type="protein sequence ID" value="MEM0572997.1"/>
    <property type="molecule type" value="Genomic_DNA"/>
</dbReference>
<evidence type="ECO:0000313" key="3">
    <source>
        <dbReference type="EMBL" id="MEM0572997.1"/>
    </source>
</evidence>
<sequence>MKKILFLILMSGSFIGFAQESKNFDAGPQGKHEFRLDGFEALVFKTIEINYEYVISKYSGAGAAISFNTDGETIGDYGQKFAFTPYYRQYFLNKKEYGARGLFVEGSLQLATGEHEIYYYDYNPNTDTYIEGTTKNNWFDTGIGLAIGQKWVSNNGFTFEISAGGGRYLLNDDYAPEGYFRGGILIGYRF</sequence>
<feature type="chain" id="PRO_5044296530" description="DUF3575 domain-containing protein" evidence="1">
    <location>
        <begin position="19"/>
        <end position="190"/>
    </location>
</feature>
<comment type="caution">
    <text evidence="2">The sequence shown here is derived from an EMBL/GenBank/DDBJ whole genome shotgun (WGS) entry which is preliminary data.</text>
</comment>
<dbReference type="Proteomes" id="UP001390963">
    <property type="component" value="Unassembled WGS sequence"/>
</dbReference>
<dbReference type="EMBL" id="JAZBJM010000003">
    <property type="protein sequence ID" value="MEM0518071.1"/>
    <property type="molecule type" value="Genomic_DNA"/>
</dbReference>
<evidence type="ECO:0000256" key="1">
    <source>
        <dbReference type="SAM" id="SignalP"/>
    </source>
</evidence>
<dbReference type="AlphaFoldDB" id="A0AB35YR11"/>
<name>A0AB35YR11_9FLAO</name>
<proteinExistence type="predicted"/>
<dbReference type="Proteomes" id="UP001388259">
    <property type="component" value="Unassembled WGS sequence"/>
</dbReference>
<feature type="signal peptide" evidence="1">
    <location>
        <begin position="1"/>
        <end position="18"/>
    </location>
</feature>
<accession>A0AB35YR11</accession>
<keyword evidence="1" id="KW-0732">Signal</keyword>
<evidence type="ECO:0008006" key="6">
    <source>
        <dbReference type="Google" id="ProtNLM"/>
    </source>
</evidence>
<dbReference type="RefSeq" id="WP_279449204.1">
    <property type="nucleotide sequence ID" value="NZ_JAZBJM010000003.1"/>
</dbReference>
<organism evidence="2 4">
    <name type="scientific">Aequorivita flava</name>
    <dbReference type="NCBI Taxonomy" id="3114371"/>
    <lineage>
        <taxon>Bacteria</taxon>
        <taxon>Pseudomonadati</taxon>
        <taxon>Bacteroidota</taxon>
        <taxon>Flavobacteriia</taxon>
        <taxon>Flavobacteriales</taxon>
        <taxon>Flavobacteriaceae</taxon>
        <taxon>Aequorivita</taxon>
    </lineage>
</organism>
<evidence type="ECO:0000313" key="5">
    <source>
        <dbReference type="Proteomes" id="UP001390963"/>
    </source>
</evidence>
<keyword evidence="5" id="KW-1185">Reference proteome</keyword>
<protein>
    <recommendedName>
        <fullName evidence="6">DUF3575 domain-containing protein</fullName>
    </recommendedName>
</protein>